<keyword evidence="2 4" id="KW-0804">Transcription</keyword>
<evidence type="ECO:0000256" key="4">
    <source>
        <dbReference type="RuleBase" id="RU369104"/>
    </source>
</evidence>
<feature type="region of interest" description="Disordered" evidence="5">
    <location>
        <begin position="109"/>
        <end position="135"/>
    </location>
</feature>
<feature type="region of interest" description="Disordered" evidence="5">
    <location>
        <begin position="31"/>
        <end position="54"/>
    </location>
</feature>
<dbReference type="AlphaFoldDB" id="A0A438JZX7"/>
<evidence type="ECO:0000313" key="7">
    <source>
        <dbReference type="EMBL" id="RVX14489.1"/>
    </source>
</evidence>
<feature type="domain" description="Transcription factor MYC/MYB N-terminal" evidence="6">
    <location>
        <begin position="67"/>
        <end position="118"/>
    </location>
</feature>
<feature type="compositionally biased region" description="Low complexity" evidence="5">
    <location>
        <begin position="31"/>
        <end position="44"/>
    </location>
</feature>
<evidence type="ECO:0000256" key="5">
    <source>
        <dbReference type="SAM" id="MobiDB-lite"/>
    </source>
</evidence>
<evidence type="ECO:0000259" key="6">
    <source>
        <dbReference type="Pfam" id="PF14215"/>
    </source>
</evidence>
<dbReference type="GO" id="GO:0005634">
    <property type="term" value="C:nucleus"/>
    <property type="evidence" value="ECO:0007669"/>
    <property type="project" value="UniProtKB-SubCell"/>
</dbReference>
<evidence type="ECO:0000256" key="3">
    <source>
        <dbReference type="ARBA" id="ARBA00023242"/>
    </source>
</evidence>
<comment type="caution">
    <text evidence="7">The sequence shown here is derived from an EMBL/GenBank/DDBJ whole genome shotgun (WGS) entry which is preliminary data.</text>
</comment>
<accession>A0A438JZX7</accession>
<proteinExistence type="predicted"/>
<protein>
    <recommendedName>
        <fullName evidence="4">Transcription factor</fullName>
        <shortName evidence="4">bHLH transcription factor</shortName>
    </recommendedName>
    <alternativeName>
        <fullName evidence="4">Basic helix-loop-helix protein</fullName>
    </alternativeName>
</protein>
<evidence type="ECO:0000313" key="8">
    <source>
        <dbReference type="Proteomes" id="UP000288805"/>
    </source>
</evidence>
<dbReference type="Proteomes" id="UP000288805">
    <property type="component" value="Unassembled WGS sequence"/>
</dbReference>
<organism evidence="7 8">
    <name type="scientific">Vitis vinifera</name>
    <name type="common">Grape</name>
    <dbReference type="NCBI Taxonomy" id="29760"/>
    <lineage>
        <taxon>Eukaryota</taxon>
        <taxon>Viridiplantae</taxon>
        <taxon>Streptophyta</taxon>
        <taxon>Embryophyta</taxon>
        <taxon>Tracheophyta</taxon>
        <taxon>Spermatophyta</taxon>
        <taxon>Magnoliopsida</taxon>
        <taxon>eudicotyledons</taxon>
        <taxon>Gunneridae</taxon>
        <taxon>Pentapetalae</taxon>
        <taxon>rosids</taxon>
        <taxon>Vitales</taxon>
        <taxon>Vitaceae</taxon>
        <taxon>Viteae</taxon>
        <taxon>Vitis</taxon>
    </lineage>
</organism>
<keyword evidence="1 4" id="KW-0805">Transcription regulation</keyword>
<dbReference type="PANTHER" id="PTHR11514">
    <property type="entry name" value="MYC"/>
    <property type="match status" value="1"/>
</dbReference>
<keyword evidence="3 4" id="KW-0539">Nucleus</keyword>
<evidence type="ECO:0000256" key="2">
    <source>
        <dbReference type="ARBA" id="ARBA00023163"/>
    </source>
</evidence>
<dbReference type="EMBL" id="QGNW01000021">
    <property type="protein sequence ID" value="RVX14489.1"/>
    <property type="molecule type" value="Genomic_DNA"/>
</dbReference>
<dbReference type="InterPro" id="IPR045084">
    <property type="entry name" value="AIB/MYC-like"/>
</dbReference>
<sequence>MTEYRVPTMNLWTDDNASMMEAFISSDLSSFSWGPSSAASTSTPAPDPSRNLAQSQPSMAVFNQETLQQRLQALIEGARESWTYAIFWQSSVDFSGASLLGWGDGYYKGEEDKGKRRMTRRLFPSRSTGRKCSGS</sequence>
<comment type="subcellular location">
    <subcellularLocation>
        <location evidence="4">Nucleus</location>
    </subcellularLocation>
</comment>
<gene>
    <name evidence="7" type="primary">MYC2_0</name>
    <name evidence="7" type="ORF">CK203_017241</name>
</gene>
<dbReference type="PANTHER" id="PTHR11514:SF43">
    <property type="entry name" value="TRANSCRIPTION FACTOR MYC2"/>
    <property type="match status" value="1"/>
</dbReference>
<evidence type="ECO:0000256" key="1">
    <source>
        <dbReference type="ARBA" id="ARBA00023015"/>
    </source>
</evidence>
<dbReference type="Pfam" id="PF14215">
    <property type="entry name" value="bHLH-MYC_N"/>
    <property type="match status" value="1"/>
</dbReference>
<dbReference type="GO" id="GO:0003700">
    <property type="term" value="F:DNA-binding transcription factor activity"/>
    <property type="evidence" value="ECO:0007669"/>
    <property type="project" value="InterPro"/>
</dbReference>
<reference evidence="7 8" key="1">
    <citation type="journal article" date="2018" name="PLoS Genet.">
        <title>Population sequencing reveals clonal diversity and ancestral inbreeding in the grapevine cultivar Chardonnay.</title>
        <authorList>
            <person name="Roach M.J."/>
            <person name="Johnson D.L."/>
            <person name="Bohlmann J."/>
            <person name="van Vuuren H.J."/>
            <person name="Jones S.J."/>
            <person name="Pretorius I.S."/>
            <person name="Schmidt S.A."/>
            <person name="Borneman A.R."/>
        </authorList>
    </citation>
    <scope>NUCLEOTIDE SEQUENCE [LARGE SCALE GENOMIC DNA]</scope>
    <source>
        <strain evidence="8">cv. Chardonnay</strain>
        <tissue evidence="7">Leaf</tissue>
    </source>
</reference>
<name>A0A438JZX7_VITVI</name>
<dbReference type="InterPro" id="IPR025610">
    <property type="entry name" value="MYC/MYB_N"/>
</dbReference>